<comment type="caution">
    <text evidence="1">The sequence shown here is derived from an EMBL/GenBank/DDBJ whole genome shotgun (WGS) entry which is preliminary data.</text>
</comment>
<dbReference type="Proteomes" id="UP001280121">
    <property type="component" value="Unassembled WGS sequence"/>
</dbReference>
<accession>A0AAD9XP73</accession>
<keyword evidence="2" id="KW-1185">Reference proteome</keyword>
<reference evidence="1" key="1">
    <citation type="journal article" date="2023" name="Plant J.">
        <title>Genome sequences and population genomics provide insights into the demographic history, inbreeding, and mutation load of two 'living fossil' tree species of Dipteronia.</title>
        <authorList>
            <person name="Feng Y."/>
            <person name="Comes H.P."/>
            <person name="Chen J."/>
            <person name="Zhu S."/>
            <person name="Lu R."/>
            <person name="Zhang X."/>
            <person name="Li P."/>
            <person name="Qiu J."/>
            <person name="Olsen K.M."/>
            <person name="Qiu Y."/>
        </authorList>
    </citation>
    <scope>NUCLEOTIDE SEQUENCE</scope>
    <source>
        <strain evidence="1">KIB01</strain>
    </source>
</reference>
<dbReference type="AlphaFoldDB" id="A0AAD9XP73"/>
<gene>
    <name evidence="1" type="ORF">Ddye_001604</name>
</gene>
<organism evidence="1 2">
    <name type="scientific">Dipteronia dyeriana</name>
    <dbReference type="NCBI Taxonomy" id="168575"/>
    <lineage>
        <taxon>Eukaryota</taxon>
        <taxon>Viridiplantae</taxon>
        <taxon>Streptophyta</taxon>
        <taxon>Embryophyta</taxon>
        <taxon>Tracheophyta</taxon>
        <taxon>Spermatophyta</taxon>
        <taxon>Magnoliopsida</taxon>
        <taxon>eudicotyledons</taxon>
        <taxon>Gunneridae</taxon>
        <taxon>Pentapetalae</taxon>
        <taxon>rosids</taxon>
        <taxon>malvids</taxon>
        <taxon>Sapindales</taxon>
        <taxon>Sapindaceae</taxon>
        <taxon>Hippocastanoideae</taxon>
        <taxon>Acereae</taxon>
        <taxon>Dipteronia</taxon>
    </lineage>
</organism>
<proteinExistence type="predicted"/>
<sequence>MSKAGNTISNSSQKKIDFGGEGGGGFIELISSLITALDETKKGVVRIIILSKELHCRKGVGFNNNSFDTSVPGHSEPFKDAP</sequence>
<protein>
    <submittedName>
        <fullName evidence="1">Uncharacterized protein</fullName>
    </submittedName>
</protein>
<evidence type="ECO:0000313" key="1">
    <source>
        <dbReference type="EMBL" id="KAK2663030.1"/>
    </source>
</evidence>
<dbReference type="EMBL" id="JANJYI010000001">
    <property type="protein sequence ID" value="KAK2663030.1"/>
    <property type="molecule type" value="Genomic_DNA"/>
</dbReference>
<name>A0AAD9XP73_9ROSI</name>
<evidence type="ECO:0000313" key="2">
    <source>
        <dbReference type="Proteomes" id="UP001280121"/>
    </source>
</evidence>